<dbReference type="OrthoDB" id="6193567at2"/>
<evidence type="ECO:0000313" key="1">
    <source>
        <dbReference type="EMBL" id="OLS60695.1"/>
    </source>
</evidence>
<evidence type="ECO:0008006" key="3">
    <source>
        <dbReference type="Google" id="ProtNLM"/>
    </source>
</evidence>
<dbReference type="Proteomes" id="UP000186736">
    <property type="component" value="Unassembled WGS sequence"/>
</dbReference>
<reference evidence="1 2" key="1">
    <citation type="submission" date="2016-10" db="EMBL/GenBank/DDBJ databases">
        <title>Genome Sequence of Pseudomonas putida GM4FR.</title>
        <authorList>
            <person name="Poehlein A."/>
            <person name="Wemheuer F."/>
            <person name="Hollensteiner J."/>
            <person name="Wemheuer B."/>
        </authorList>
    </citation>
    <scope>NUCLEOTIDE SEQUENCE [LARGE SCALE GENOMIC DNA]</scope>
    <source>
        <strain evidence="1 2">GM4FR</strain>
    </source>
</reference>
<proteinExistence type="predicted"/>
<dbReference type="AlphaFoldDB" id="A0A1Q9QZZ7"/>
<dbReference type="RefSeq" id="WP_075805199.1">
    <property type="nucleotide sequence ID" value="NZ_MKZO01000041.1"/>
</dbReference>
<name>A0A1Q9QZZ7_PSEPU</name>
<accession>A0A1Q9QZZ7</accession>
<dbReference type="EMBL" id="MKZO01000041">
    <property type="protein sequence ID" value="OLS60695.1"/>
    <property type="molecule type" value="Genomic_DNA"/>
</dbReference>
<comment type="caution">
    <text evidence="1">The sequence shown here is derived from an EMBL/GenBank/DDBJ whole genome shotgun (WGS) entry which is preliminary data.</text>
</comment>
<sequence>MRWLFLLLLVLNVFYYVWHQQEAPLKAKEVVSLSSYKGSQQDIQLLSEAQSEKGCLYLGGLATPEVLESLRQRLVTLDVSSRKVVGKLMDSPGWWLQVRPESRHLLDETLVESLSRDFNDLKSKVMQCEGIATVE</sequence>
<organism evidence="1 2">
    <name type="scientific">Pseudomonas putida</name>
    <name type="common">Arthrobacter siderocapsulatus</name>
    <dbReference type="NCBI Taxonomy" id="303"/>
    <lineage>
        <taxon>Bacteria</taxon>
        <taxon>Pseudomonadati</taxon>
        <taxon>Pseudomonadota</taxon>
        <taxon>Gammaproteobacteria</taxon>
        <taxon>Pseudomonadales</taxon>
        <taxon>Pseudomonadaceae</taxon>
        <taxon>Pseudomonas</taxon>
    </lineage>
</organism>
<gene>
    <name evidence="1" type="ORF">PSEMO_44740</name>
</gene>
<evidence type="ECO:0000313" key="2">
    <source>
        <dbReference type="Proteomes" id="UP000186736"/>
    </source>
</evidence>
<protein>
    <recommendedName>
        <fullName evidence="3">Sporulation domain-containing protein</fullName>
    </recommendedName>
</protein>